<evidence type="ECO:0000313" key="3">
    <source>
        <dbReference type="Proteomes" id="UP001428341"/>
    </source>
</evidence>
<keyword evidence="3" id="KW-1185">Reference proteome</keyword>
<dbReference type="Proteomes" id="UP001428341">
    <property type="component" value="Unassembled WGS sequence"/>
</dbReference>
<gene>
    <name evidence="2" type="ORF">WN944_001902</name>
</gene>
<dbReference type="EMBL" id="JBCGBO010000004">
    <property type="protein sequence ID" value="KAK9209535.1"/>
    <property type="molecule type" value="Genomic_DNA"/>
</dbReference>
<reference evidence="2 3" key="1">
    <citation type="submission" date="2024-05" db="EMBL/GenBank/DDBJ databases">
        <title>Haplotype-resolved chromosome-level genome assembly of Huyou (Citrus changshanensis).</title>
        <authorList>
            <person name="Miao C."/>
            <person name="Chen W."/>
            <person name="Wu Y."/>
            <person name="Wang L."/>
            <person name="Zhao S."/>
            <person name="Grierson D."/>
            <person name="Xu C."/>
            <person name="Chen K."/>
        </authorList>
    </citation>
    <scope>NUCLEOTIDE SEQUENCE [LARGE SCALE GENOMIC DNA]</scope>
    <source>
        <strain evidence="2">01-14</strain>
        <tissue evidence="2">Leaf</tissue>
    </source>
</reference>
<feature type="region of interest" description="Disordered" evidence="1">
    <location>
        <begin position="58"/>
        <end position="91"/>
    </location>
</feature>
<comment type="caution">
    <text evidence="2">The sequence shown here is derived from an EMBL/GenBank/DDBJ whole genome shotgun (WGS) entry which is preliminary data.</text>
</comment>
<accession>A0AAP0MFL7</accession>
<sequence length="91" mass="10502">MEEEQQSKEREMESINALTMLGQSKNMEEEQQSEEKEMESAVNALMILALWIQEVEAERKEEPPVKKRKIQERSESFGGAVDGEISEMDQP</sequence>
<feature type="compositionally biased region" description="Basic and acidic residues" evidence="1">
    <location>
        <begin position="1"/>
        <end position="13"/>
    </location>
</feature>
<evidence type="ECO:0000256" key="1">
    <source>
        <dbReference type="SAM" id="MobiDB-lite"/>
    </source>
</evidence>
<dbReference type="AlphaFoldDB" id="A0AAP0MFL7"/>
<feature type="compositionally biased region" description="Basic and acidic residues" evidence="1">
    <location>
        <begin position="58"/>
        <end position="75"/>
    </location>
</feature>
<feature type="region of interest" description="Disordered" evidence="1">
    <location>
        <begin position="1"/>
        <end position="39"/>
    </location>
</feature>
<evidence type="ECO:0000313" key="2">
    <source>
        <dbReference type="EMBL" id="KAK9209535.1"/>
    </source>
</evidence>
<name>A0AAP0MFL7_9ROSI</name>
<protein>
    <submittedName>
        <fullName evidence="2">Uncharacterized protein</fullName>
    </submittedName>
</protein>
<proteinExistence type="predicted"/>
<organism evidence="2 3">
    <name type="scientific">Citrus x changshan-huyou</name>
    <dbReference type="NCBI Taxonomy" id="2935761"/>
    <lineage>
        <taxon>Eukaryota</taxon>
        <taxon>Viridiplantae</taxon>
        <taxon>Streptophyta</taxon>
        <taxon>Embryophyta</taxon>
        <taxon>Tracheophyta</taxon>
        <taxon>Spermatophyta</taxon>
        <taxon>Magnoliopsida</taxon>
        <taxon>eudicotyledons</taxon>
        <taxon>Gunneridae</taxon>
        <taxon>Pentapetalae</taxon>
        <taxon>rosids</taxon>
        <taxon>malvids</taxon>
        <taxon>Sapindales</taxon>
        <taxon>Rutaceae</taxon>
        <taxon>Aurantioideae</taxon>
        <taxon>Citrus</taxon>
    </lineage>
</organism>